<dbReference type="PANTHER" id="PTHR30349">
    <property type="entry name" value="PHAGE INTEGRASE-RELATED"/>
    <property type="match status" value="1"/>
</dbReference>
<dbReference type="Proteomes" id="UP001652409">
    <property type="component" value="Unassembled WGS sequence"/>
</dbReference>
<dbReference type="Gene3D" id="1.10.443.10">
    <property type="entry name" value="Intergrase catalytic core"/>
    <property type="match status" value="1"/>
</dbReference>
<dbReference type="EMBL" id="JAOQJL010000045">
    <property type="protein sequence ID" value="MCU6766958.1"/>
    <property type="molecule type" value="Genomic_DNA"/>
</dbReference>
<comment type="similarity">
    <text evidence="1">Belongs to the 'phage' integrase family.</text>
</comment>
<sequence>MDINTVCTLLIEALKNAGYNESTIFNYQGAVRRFKAFCKEHGVTEYSYEIGKLYADAVISPKIGKFSKERYHLQGRFFRLIESYVNTGQFDFSVTTRARVQPSGEYYGKVYSDYCYYLRERYDNENTRHFYEYGMYSFLSFLERGYDVCPLESLTTSIILDYVKCSKPERQRGILCELRNICRYLDRNDLLMALSGIHAPGHHRIIPVLETEEQERIKSVTEDNETPLRDSAMILLGLTTGIRACDIIKLRLTDIDWRNDTISWKQSKTGNLVCVPLTPAVGNAIARYLTRQRPDAPNDYLFVRLIAPFDPLSCHSSCYMMVKRILEKAHVSKDERILGMHMLRHNAASTMVRNEVPVETIAAILGHSDPDTTSIYITTDEIRLKECVLPFGDISKEVHS</sequence>
<proteinExistence type="inferred from homology"/>
<keyword evidence="6" id="KW-1185">Reference proteome</keyword>
<dbReference type="PANTHER" id="PTHR30349:SF41">
    <property type="entry name" value="INTEGRASE_RECOMBINASE PROTEIN MJ0367-RELATED"/>
    <property type="match status" value="1"/>
</dbReference>
<evidence type="ECO:0000313" key="5">
    <source>
        <dbReference type="EMBL" id="MCU6766958.1"/>
    </source>
</evidence>
<dbReference type="InterPro" id="IPR050090">
    <property type="entry name" value="Tyrosine_recombinase_XerCD"/>
</dbReference>
<evidence type="ECO:0000259" key="4">
    <source>
        <dbReference type="PROSITE" id="PS51898"/>
    </source>
</evidence>
<keyword evidence="3" id="KW-0233">DNA recombination</keyword>
<evidence type="ECO:0000256" key="3">
    <source>
        <dbReference type="ARBA" id="ARBA00023172"/>
    </source>
</evidence>
<dbReference type="RefSeq" id="WP_158422698.1">
    <property type="nucleotide sequence ID" value="NZ_JAOQJL010000045.1"/>
</dbReference>
<dbReference type="InterPro" id="IPR002104">
    <property type="entry name" value="Integrase_catalytic"/>
</dbReference>
<evidence type="ECO:0000256" key="2">
    <source>
        <dbReference type="ARBA" id="ARBA00023125"/>
    </source>
</evidence>
<gene>
    <name evidence="5" type="ORF">OCV61_16425</name>
</gene>
<comment type="caution">
    <text evidence="5">The sequence shown here is derived from an EMBL/GenBank/DDBJ whole genome shotgun (WGS) entry which is preliminary data.</text>
</comment>
<reference evidence="5 6" key="1">
    <citation type="journal article" date="2021" name="ISME Commun">
        <title>Automated analysis of genomic sequences facilitates high-throughput and comprehensive description of bacteria.</title>
        <authorList>
            <person name="Hitch T.C.A."/>
        </authorList>
    </citation>
    <scope>NUCLEOTIDE SEQUENCE [LARGE SCALE GENOMIC DNA]</scope>
    <source>
        <strain evidence="5 6">Sanger_23</strain>
    </source>
</reference>
<dbReference type="InterPro" id="IPR011010">
    <property type="entry name" value="DNA_brk_join_enz"/>
</dbReference>
<feature type="domain" description="Tyr recombinase" evidence="4">
    <location>
        <begin position="204"/>
        <end position="389"/>
    </location>
</feature>
<keyword evidence="2" id="KW-0238">DNA-binding</keyword>
<name>A0ABT2TXI0_9FIRM</name>
<accession>A0ABT2TXI0</accession>
<dbReference type="InterPro" id="IPR013762">
    <property type="entry name" value="Integrase-like_cat_sf"/>
</dbReference>
<dbReference type="SUPFAM" id="SSF56349">
    <property type="entry name" value="DNA breaking-rejoining enzymes"/>
    <property type="match status" value="1"/>
</dbReference>
<evidence type="ECO:0000313" key="6">
    <source>
        <dbReference type="Proteomes" id="UP001652409"/>
    </source>
</evidence>
<dbReference type="Pfam" id="PF00589">
    <property type="entry name" value="Phage_integrase"/>
    <property type="match status" value="1"/>
</dbReference>
<organism evidence="5 6">
    <name type="scientific">Blautia ammoniilytica</name>
    <dbReference type="NCBI Taxonomy" id="2981782"/>
    <lineage>
        <taxon>Bacteria</taxon>
        <taxon>Bacillati</taxon>
        <taxon>Bacillota</taxon>
        <taxon>Clostridia</taxon>
        <taxon>Lachnospirales</taxon>
        <taxon>Lachnospiraceae</taxon>
        <taxon>Blautia</taxon>
    </lineage>
</organism>
<dbReference type="PROSITE" id="PS51898">
    <property type="entry name" value="TYR_RECOMBINASE"/>
    <property type="match status" value="1"/>
</dbReference>
<protein>
    <submittedName>
        <fullName evidence="5">Tyrosine-type recombinase/integrase</fullName>
    </submittedName>
</protein>
<evidence type="ECO:0000256" key="1">
    <source>
        <dbReference type="ARBA" id="ARBA00008857"/>
    </source>
</evidence>